<keyword evidence="3 4" id="KW-0808">Transferase</keyword>
<feature type="domain" description="GST C-terminal" evidence="6">
    <location>
        <begin position="82"/>
        <end position="203"/>
    </location>
</feature>
<dbReference type="GO" id="GO:0005829">
    <property type="term" value="C:cytosol"/>
    <property type="evidence" value="ECO:0007669"/>
    <property type="project" value="TreeGrafter"/>
</dbReference>
<dbReference type="InterPro" id="IPR010987">
    <property type="entry name" value="Glutathione-S-Trfase_C-like"/>
</dbReference>
<comment type="catalytic activity">
    <reaction evidence="4">
        <text>RX + glutathione = an S-substituted glutathione + a halide anion + H(+)</text>
        <dbReference type="Rhea" id="RHEA:16437"/>
        <dbReference type="ChEBI" id="CHEBI:15378"/>
        <dbReference type="ChEBI" id="CHEBI:16042"/>
        <dbReference type="ChEBI" id="CHEBI:17792"/>
        <dbReference type="ChEBI" id="CHEBI:57925"/>
        <dbReference type="ChEBI" id="CHEBI:90779"/>
        <dbReference type="EC" id="2.5.1.18"/>
    </reaction>
</comment>
<evidence type="ECO:0000256" key="4">
    <source>
        <dbReference type="RuleBase" id="RU368105"/>
    </source>
</evidence>
<accession>A0A8S1ELW0</accession>
<dbReference type="PROSITE" id="PS50405">
    <property type="entry name" value="GST_CTER"/>
    <property type="match status" value="1"/>
</dbReference>
<dbReference type="InterPro" id="IPR040079">
    <property type="entry name" value="Glutathione_S-Trfase"/>
</dbReference>
<evidence type="ECO:0000313" key="8">
    <source>
        <dbReference type="Proteomes" id="UP000494206"/>
    </source>
</evidence>
<dbReference type="InterPro" id="IPR003082">
    <property type="entry name" value="GST_pi"/>
</dbReference>
<dbReference type="Pfam" id="PF02798">
    <property type="entry name" value="GST_N"/>
    <property type="match status" value="1"/>
</dbReference>
<organism evidence="7 8">
    <name type="scientific">Caenorhabditis bovis</name>
    <dbReference type="NCBI Taxonomy" id="2654633"/>
    <lineage>
        <taxon>Eukaryota</taxon>
        <taxon>Metazoa</taxon>
        <taxon>Ecdysozoa</taxon>
        <taxon>Nematoda</taxon>
        <taxon>Chromadorea</taxon>
        <taxon>Rhabditida</taxon>
        <taxon>Rhabditina</taxon>
        <taxon>Rhabditomorpha</taxon>
        <taxon>Rhabditoidea</taxon>
        <taxon>Rhabditidae</taxon>
        <taxon>Peloderinae</taxon>
        <taxon>Caenorhabditis</taxon>
    </lineage>
</organism>
<dbReference type="PROSITE" id="PS50404">
    <property type="entry name" value="GST_NTER"/>
    <property type="match status" value="1"/>
</dbReference>
<dbReference type="SFLD" id="SFLDG00363">
    <property type="entry name" value="AMPS_(cytGST):_Alpha-__Mu-__Pi"/>
    <property type="match status" value="1"/>
</dbReference>
<evidence type="ECO:0000259" key="5">
    <source>
        <dbReference type="PROSITE" id="PS50404"/>
    </source>
</evidence>
<dbReference type="PANTHER" id="PTHR11571:SF120">
    <property type="entry name" value="GST N-TERMINAL DOMAIN-CONTAINING PROTEIN-RELATED"/>
    <property type="match status" value="1"/>
</dbReference>
<feature type="domain" description="GST N-terminal" evidence="5">
    <location>
        <begin position="1"/>
        <end position="80"/>
    </location>
</feature>
<dbReference type="Proteomes" id="UP000494206">
    <property type="component" value="Unassembled WGS sequence"/>
</dbReference>
<dbReference type="InterPro" id="IPR050213">
    <property type="entry name" value="GST_superfamily"/>
</dbReference>
<reference evidence="7 8" key="1">
    <citation type="submission" date="2020-04" db="EMBL/GenBank/DDBJ databases">
        <authorList>
            <person name="Laetsch R D."/>
            <person name="Stevens L."/>
            <person name="Kumar S."/>
            <person name="Blaxter L. M."/>
        </authorList>
    </citation>
    <scope>NUCLEOTIDE SEQUENCE [LARGE SCALE GENOMIC DNA]</scope>
</reference>
<dbReference type="SFLD" id="SFLDS00019">
    <property type="entry name" value="Glutathione_Transferase_(cytos"/>
    <property type="match status" value="1"/>
</dbReference>
<dbReference type="InterPro" id="IPR036282">
    <property type="entry name" value="Glutathione-S-Trfase_C_sf"/>
</dbReference>
<dbReference type="GO" id="GO:0004364">
    <property type="term" value="F:glutathione transferase activity"/>
    <property type="evidence" value="ECO:0007669"/>
    <property type="project" value="UniProtKB-UniRule"/>
</dbReference>
<dbReference type="PRINTS" id="PR01268">
    <property type="entry name" value="GSTRNSFRASEP"/>
</dbReference>
<evidence type="ECO:0000256" key="3">
    <source>
        <dbReference type="ARBA" id="ARBA00022679"/>
    </source>
</evidence>
<sequence length="209" mass="24486">MTPTLTYFSIRGYGEYIRLLLTDQGVDFVDERVAYKSDEWAQMKSSMAFGQVPRFKQGNKEIYQTGSIMRHLGRVYGLNGSNEDETTFIDMFFEGVRDVRSKYVRFIYYDDYTREETINTVLPTELEKLEKLFKTYANGDHFVAGEKVSYADYILFEELDVYLTLDAHILDKFPKLKAFHERFSQRPNLKNYLAKRAADKVPINAIPKQ</sequence>
<dbReference type="Gene3D" id="1.20.1050.10">
    <property type="match status" value="1"/>
</dbReference>
<evidence type="ECO:0000256" key="2">
    <source>
        <dbReference type="ARBA" id="ARBA00011738"/>
    </source>
</evidence>
<dbReference type="InterPro" id="IPR004046">
    <property type="entry name" value="GST_C"/>
</dbReference>
<proteinExistence type="inferred from homology"/>
<dbReference type="SUPFAM" id="SSF47616">
    <property type="entry name" value="GST C-terminal domain-like"/>
    <property type="match status" value="1"/>
</dbReference>
<dbReference type="Pfam" id="PF14497">
    <property type="entry name" value="GST_C_3"/>
    <property type="match status" value="1"/>
</dbReference>
<comment type="subunit">
    <text evidence="2 4">Homodimer.</text>
</comment>
<dbReference type="SFLD" id="SFLDG01205">
    <property type="entry name" value="AMPS.1"/>
    <property type="match status" value="1"/>
</dbReference>
<dbReference type="EC" id="2.5.1.18" evidence="4"/>
<gene>
    <name evidence="7" type="ORF">CBOVIS_LOCUS4746</name>
</gene>
<dbReference type="InterPro" id="IPR004045">
    <property type="entry name" value="Glutathione_S-Trfase_N"/>
</dbReference>
<evidence type="ECO:0000256" key="1">
    <source>
        <dbReference type="ARBA" id="ARBA00007297"/>
    </source>
</evidence>
<keyword evidence="8" id="KW-1185">Reference proteome</keyword>
<dbReference type="OrthoDB" id="5773568at2759"/>
<dbReference type="FunFam" id="1.20.1050.10:FF:000020">
    <property type="entry name" value="Glutathione S-transferase P 1"/>
    <property type="match status" value="1"/>
</dbReference>
<dbReference type="SUPFAM" id="SSF52833">
    <property type="entry name" value="Thioredoxin-like"/>
    <property type="match status" value="1"/>
</dbReference>
<comment type="similarity">
    <text evidence="1 4">Belongs to the GST superfamily. Pi family.</text>
</comment>
<dbReference type="PANTHER" id="PTHR11571">
    <property type="entry name" value="GLUTATHIONE S-TRANSFERASE"/>
    <property type="match status" value="1"/>
</dbReference>
<protein>
    <recommendedName>
        <fullName evidence="4">Glutathione S-transferase</fullName>
        <ecNumber evidence="4">2.5.1.18</ecNumber>
    </recommendedName>
    <alternativeName>
        <fullName evidence="4">GST class-pi</fullName>
    </alternativeName>
</protein>
<evidence type="ECO:0000259" key="6">
    <source>
        <dbReference type="PROSITE" id="PS50405"/>
    </source>
</evidence>
<dbReference type="AlphaFoldDB" id="A0A8S1ELW0"/>
<dbReference type="GO" id="GO:0006749">
    <property type="term" value="P:glutathione metabolic process"/>
    <property type="evidence" value="ECO:0007669"/>
    <property type="project" value="UniProtKB-UniRule"/>
</dbReference>
<name>A0A8S1ELW0_9PELO</name>
<dbReference type="InterPro" id="IPR036249">
    <property type="entry name" value="Thioredoxin-like_sf"/>
</dbReference>
<comment type="function">
    <text evidence="4">Conjugation of reduced glutathione to a wide number of exogenous and endogenous hydrophobic electrophiles.</text>
</comment>
<dbReference type="Gene3D" id="3.40.30.10">
    <property type="entry name" value="Glutaredoxin"/>
    <property type="match status" value="1"/>
</dbReference>
<comment type="caution">
    <text evidence="7">The sequence shown here is derived from an EMBL/GenBank/DDBJ whole genome shotgun (WGS) entry which is preliminary data.</text>
</comment>
<dbReference type="EMBL" id="CADEPM010000003">
    <property type="protein sequence ID" value="CAB3402078.1"/>
    <property type="molecule type" value="Genomic_DNA"/>
</dbReference>
<evidence type="ECO:0000313" key="7">
    <source>
        <dbReference type="EMBL" id="CAB3402078.1"/>
    </source>
</evidence>